<evidence type="ECO:0000256" key="6">
    <source>
        <dbReference type="ARBA" id="ARBA00020337"/>
    </source>
</evidence>
<evidence type="ECO:0000256" key="5">
    <source>
        <dbReference type="ARBA" id="ARBA00013198"/>
    </source>
</evidence>
<dbReference type="RefSeq" id="WP_128354889.1">
    <property type="nucleotide sequence ID" value="NZ_CP022987.1"/>
</dbReference>
<keyword evidence="10" id="KW-1185">Reference proteome</keyword>
<comment type="function">
    <text evidence="2 7">Hydrolysis of 6-phosphogluconolactone to 6-phosphogluconate.</text>
</comment>
<evidence type="ECO:0000256" key="7">
    <source>
        <dbReference type="RuleBase" id="RU365095"/>
    </source>
</evidence>
<dbReference type="InterPro" id="IPR006148">
    <property type="entry name" value="Glc/Gal-6P_isomerase"/>
</dbReference>
<dbReference type="EC" id="3.1.1.31" evidence="5 7"/>
<evidence type="ECO:0000256" key="2">
    <source>
        <dbReference type="ARBA" id="ARBA00002681"/>
    </source>
</evidence>
<evidence type="ECO:0000256" key="4">
    <source>
        <dbReference type="ARBA" id="ARBA00010662"/>
    </source>
</evidence>
<keyword evidence="7" id="KW-0378">Hydrolase</keyword>
<evidence type="ECO:0000313" key="9">
    <source>
        <dbReference type="EMBL" id="QAA93840.1"/>
    </source>
</evidence>
<dbReference type="KEGG" id="pus:CKA81_08295"/>
<dbReference type="CDD" id="cd01400">
    <property type="entry name" value="6PGL"/>
    <property type="match status" value="1"/>
</dbReference>
<comment type="similarity">
    <text evidence="4 7">Belongs to the glucosamine/galactosamine-6-phosphate isomerase family. 6-phosphogluconolactonase subfamily.</text>
</comment>
<name>A0A410GC31_9BURK</name>
<dbReference type="Gene3D" id="3.40.50.1360">
    <property type="match status" value="1"/>
</dbReference>
<dbReference type="InterPro" id="IPR039104">
    <property type="entry name" value="6PGL"/>
</dbReference>
<evidence type="ECO:0000256" key="1">
    <source>
        <dbReference type="ARBA" id="ARBA00000832"/>
    </source>
</evidence>
<accession>A0A410GC31</accession>
<comment type="pathway">
    <text evidence="3 7">Carbohydrate degradation; pentose phosphate pathway; D-ribulose 5-phosphate from D-glucose 6-phosphate (oxidative stage): step 2/3.</text>
</comment>
<dbReference type="PANTHER" id="PTHR11054:SF0">
    <property type="entry name" value="6-PHOSPHOGLUCONOLACTONASE"/>
    <property type="match status" value="1"/>
</dbReference>
<dbReference type="UniPathway" id="UPA00115">
    <property type="reaction ID" value="UER00409"/>
</dbReference>
<dbReference type="OrthoDB" id="9810967at2"/>
<protein>
    <recommendedName>
        <fullName evidence="6 7">6-phosphogluconolactonase</fullName>
        <shortName evidence="7">6PGL</shortName>
        <ecNumber evidence="5 7">3.1.1.31</ecNumber>
    </recommendedName>
</protein>
<feature type="domain" description="Glucosamine/galactosamine-6-phosphate isomerase" evidence="8">
    <location>
        <begin position="8"/>
        <end position="214"/>
    </location>
</feature>
<dbReference type="Pfam" id="PF01182">
    <property type="entry name" value="Glucosamine_iso"/>
    <property type="match status" value="1"/>
</dbReference>
<dbReference type="PANTHER" id="PTHR11054">
    <property type="entry name" value="6-PHOSPHOGLUCONOLACTONASE"/>
    <property type="match status" value="1"/>
</dbReference>
<dbReference type="AlphaFoldDB" id="A0A410GC31"/>
<dbReference type="Proteomes" id="UP000283474">
    <property type="component" value="Chromosome"/>
</dbReference>
<dbReference type="GO" id="GO:0005975">
    <property type="term" value="P:carbohydrate metabolic process"/>
    <property type="evidence" value="ECO:0007669"/>
    <property type="project" value="UniProtKB-UniRule"/>
</dbReference>
<dbReference type="GO" id="GO:0017057">
    <property type="term" value="F:6-phosphogluconolactonase activity"/>
    <property type="evidence" value="ECO:0007669"/>
    <property type="project" value="UniProtKB-UniRule"/>
</dbReference>
<dbReference type="GO" id="GO:0006098">
    <property type="term" value="P:pentose-phosphate shunt"/>
    <property type="evidence" value="ECO:0007669"/>
    <property type="project" value="UniProtKB-UniPathway"/>
</dbReference>
<dbReference type="InterPro" id="IPR037171">
    <property type="entry name" value="NagB/RpiA_transferase-like"/>
</dbReference>
<gene>
    <name evidence="7 9" type="primary">pgl</name>
    <name evidence="9" type="ORF">CKA81_08295</name>
</gene>
<sequence length="224" mass="24498">MWHEFTSSADCVDAMVRDIGKQLQREVNETGTATLAVSGGRSPIPLFQALAQTELPWRQITVALVDERHVPLDHPDSNEKLVRSYLLQNKAAQAKFAGLVSDPDDIAASVSQANTQRNDLTMVILGMGDDGHTASLFPEAPQLAQGLAPDQVKRYLHMTPGTAAHERISMTLAAMLGSKRIVLAIAGEHKRRVYEAAAQQVTRTLPISYVIAQKGVPLDVYWHP</sequence>
<organism evidence="9 10">
    <name type="scientific">Pollutimonas thiosulfatoxidans</name>
    <dbReference type="NCBI Taxonomy" id="2028345"/>
    <lineage>
        <taxon>Bacteria</taxon>
        <taxon>Pseudomonadati</taxon>
        <taxon>Pseudomonadota</taxon>
        <taxon>Betaproteobacteria</taxon>
        <taxon>Burkholderiales</taxon>
        <taxon>Alcaligenaceae</taxon>
        <taxon>Pollutimonas</taxon>
    </lineage>
</organism>
<dbReference type="EMBL" id="CP022987">
    <property type="protein sequence ID" value="QAA93840.1"/>
    <property type="molecule type" value="Genomic_DNA"/>
</dbReference>
<proteinExistence type="inferred from homology"/>
<comment type="catalytic activity">
    <reaction evidence="1 7">
        <text>6-phospho-D-glucono-1,5-lactone + H2O = 6-phospho-D-gluconate + H(+)</text>
        <dbReference type="Rhea" id="RHEA:12556"/>
        <dbReference type="ChEBI" id="CHEBI:15377"/>
        <dbReference type="ChEBI" id="CHEBI:15378"/>
        <dbReference type="ChEBI" id="CHEBI:57955"/>
        <dbReference type="ChEBI" id="CHEBI:58759"/>
        <dbReference type="EC" id="3.1.1.31"/>
    </reaction>
</comment>
<evidence type="ECO:0000256" key="3">
    <source>
        <dbReference type="ARBA" id="ARBA00004961"/>
    </source>
</evidence>
<evidence type="ECO:0000313" key="10">
    <source>
        <dbReference type="Proteomes" id="UP000283474"/>
    </source>
</evidence>
<dbReference type="NCBIfam" id="TIGR01198">
    <property type="entry name" value="pgl"/>
    <property type="match status" value="1"/>
</dbReference>
<evidence type="ECO:0000259" key="8">
    <source>
        <dbReference type="Pfam" id="PF01182"/>
    </source>
</evidence>
<dbReference type="SUPFAM" id="SSF100950">
    <property type="entry name" value="NagB/RpiA/CoA transferase-like"/>
    <property type="match status" value="1"/>
</dbReference>
<dbReference type="InterPro" id="IPR005900">
    <property type="entry name" value="6-phosphogluconolactonase_DevB"/>
</dbReference>
<reference evidence="9 10" key="1">
    <citation type="submission" date="2017-08" db="EMBL/GenBank/DDBJ databases">
        <authorList>
            <person name="Park S.-J."/>
            <person name="Kim H."/>
        </authorList>
    </citation>
    <scope>NUCLEOTIDE SEQUENCE [LARGE SCALE GENOMIC DNA]</scope>
    <source>
        <strain evidence="10">ye3</strain>
    </source>
</reference>